<dbReference type="OrthoDB" id="263849at2"/>
<dbReference type="Proteomes" id="UP000318626">
    <property type="component" value="Chromosome"/>
</dbReference>
<organism evidence="1 2">
    <name type="scientific">Bremerella volcania</name>
    <dbReference type="NCBI Taxonomy" id="2527984"/>
    <lineage>
        <taxon>Bacteria</taxon>
        <taxon>Pseudomonadati</taxon>
        <taxon>Planctomycetota</taxon>
        <taxon>Planctomycetia</taxon>
        <taxon>Pirellulales</taxon>
        <taxon>Pirellulaceae</taxon>
        <taxon>Bremerella</taxon>
    </lineage>
</organism>
<dbReference type="RefSeq" id="WP_144972822.1">
    <property type="nucleotide sequence ID" value="NZ_CP036289.1"/>
</dbReference>
<sequence>MTKYTTPANSAMNSWRHVAEFFTHFVGLPNELDVTKTNASGALTIADAAGGGYGRLTTGATTPADNNGVFLATQGEIFKFDARHGFVLRSQLKFTPTGGNTDNVLAIGVQNAPTEDNFLADDGAGPRADYWGASIYKVDGGTTWICEVSAGTTQQALDTEITVDGSETTFEIEYIPAEGDASYGQVVFRIHGEIVRRPDTFAREPFTPEVSLAGATEMKGLVGHKTGAASELIVDINALGWAISLSN</sequence>
<reference evidence="2" key="1">
    <citation type="submission" date="2019-02" db="EMBL/GenBank/DDBJ databases">
        <title>Deep-cultivation of Planctomycetes and their phenomic and genomic characterization uncovers novel biology.</title>
        <authorList>
            <person name="Wiegand S."/>
            <person name="Jogler M."/>
            <person name="Boedeker C."/>
            <person name="Pinto D."/>
            <person name="Vollmers J."/>
            <person name="Rivas-Marin E."/>
            <person name="Kohn T."/>
            <person name="Peeters S.H."/>
            <person name="Heuer A."/>
            <person name="Rast P."/>
            <person name="Oberbeckmann S."/>
            <person name="Bunk B."/>
            <person name="Jeske O."/>
            <person name="Meyerdierks A."/>
            <person name="Storesund J.E."/>
            <person name="Kallscheuer N."/>
            <person name="Luecker S."/>
            <person name="Lage O.M."/>
            <person name="Pohl T."/>
            <person name="Merkel B.J."/>
            <person name="Hornburger P."/>
            <person name="Mueller R.-W."/>
            <person name="Bruemmer F."/>
            <person name="Labrenz M."/>
            <person name="Spormann A.M."/>
            <person name="Op den Camp H."/>
            <person name="Overmann J."/>
            <person name="Amann R."/>
            <person name="Jetten M.S.M."/>
            <person name="Mascher T."/>
            <person name="Medema M.H."/>
            <person name="Devos D.P."/>
            <person name="Kaster A.-K."/>
            <person name="Ovreas L."/>
            <person name="Rohde M."/>
            <person name="Galperin M.Y."/>
            <person name="Jogler C."/>
        </authorList>
    </citation>
    <scope>NUCLEOTIDE SEQUENCE [LARGE SCALE GENOMIC DNA]</scope>
    <source>
        <strain evidence="2">Pan97</strain>
    </source>
</reference>
<evidence type="ECO:0000313" key="2">
    <source>
        <dbReference type="Proteomes" id="UP000318626"/>
    </source>
</evidence>
<protein>
    <submittedName>
        <fullName evidence="1">Uncharacterized protein</fullName>
    </submittedName>
</protein>
<evidence type="ECO:0000313" key="1">
    <source>
        <dbReference type="EMBL" id="QDU75440.1"/>
    </source>
</evidence>
<accession>A0A518C8A6</accession>
<proteinExistence type="predicted"/>
<dbReference type="EMBL" id="CP036289">
    <property type="protein sequence ID" value="QDU75440.1"/>
    <property type="molecule type" value="Genomic_DNA"/>
</dbReference>
<name>A0A518C8A6_9BACT</name>
<dbReference type="AlphaFoldDB" id="A0A518C8A6"/>
<dbReference type="KEGG" id="bvo:Pan97_24720"/>
<keyword evidence="2" id="KW-1185">Reference proteome</keyword>
<gene>
    <name evidence="1" type="ORF">Pan97_24720</name>
</gene>